<keyword evidence="1" id="KW-1133">Transmembrane helix</keyword>
<dbReference type="Gene3D" id="3.30.300.300">
    <property type="match status" value="1"/>
</dbReference>
<evidence type="ECO:0000313" key="3">
    <source>
        <dbReference type="Proteomes" id="UP001460072"/>
    </source>
</evidence>
<accession>A0ABU9N934</accession>
<sequence>MDSKKEENKNIDDVKVTIGGREIKGITSMKYEDSNKIINYKKANKMDKKKIIGIVVLSIVLLVIFKTCKGSTATNEPTQEKTINNDSINKVVLEVVKKESKVKDAVLTDAKVLYIAVENDGTNRNGLASYFCEIVAENKGDINAVKIVEYGTMKSKNRDNAYGVLLGESTCK</sequence>
<dbReference type="RefSeq" id="WP_342695657.1">
    <property type="nucleotide sequence ID" value="NZ_JBCGDO010000007.1"/>
</dbReference>
<keyword evidence="1" id="KW-0472">Membrane</keyword>
<dbReference type="Proteomes" id="UP001460072">
    <property type="component" value="Unassembled WGS sequence"/>
</dbReference>
<evidence type="ECO:0000313" key="2">
    <source>
        <dbReference type="EMBL" id="MEM0542448.1"/>
    </source>
</evidence>
<keyword evidence="1" id="KW-0812">Transmembrane</keyword>
<protein>
    <submittedName>
        <fullName evidence="2">Uncharacterized protein</fullName>
    </submittedName>
</protein>
<dbReference type="EMBL" id="JBCGDO010000007">
    <property type="protein sequence ID" value="MEM0542448.1"/>
    <property type="molecule type" value="Genomic_DNA"/>
</dbReference>
<comment type="caution">
    <text evidence="2">The sequence shown here is derived from an EMBL/GenBank/DDBJ whole genome shotgun (WGS) entry which is preliminary data.</text>
</comment>
<name>A0ABU9N934_9FLAO</name>
<reference evidence="2 3" key="1">
    <citation type="submission" date="2024-03" db="EMBL/GenBank/DDBJ databases">
        <title>Two novel species of the genus Flavobacterium exhibiting potentially degradation of complex polysaccharides.</title>
        <authorList>
            <person name="Lian X."/>
        </authorList>
    </citation>
    <scope>NUCLEOTIDE SEQUENCE [LARGE SCALE GENOMIC DNA]</scope>
    <source>
        <strain evidence="3">j3</strain>
    </source>
</reference>
<evidence type="ECO:0000256" key="1">
    <source>
        <dbReference type="SAM" id="Phobius"/>
    </source>
</evidence>
<organism evidence="2 3">
    <name type="scientific">Flavobacterium aureirubrum</name>
    <dbReference type="NCBI Taxonomy" id="3133147"/>
    <lineage>
        <taxon>Bacteria</taxon>
        <taxon>Pseudomonadati</taxon>
        <taxon>Bacteroidota</taxon>
        <taxon>Flavobacteriia</taxon>
        <taxon>Flavobacteriales</taxon>
        <taxon>Flavobacteriaceae</taxon>
        <taxon>Flavobacterium</taxon>
    </lineage>
</organism>
<gene>
    <name evidence="2" type="ORF">WFZ85_07450</name>
</gene>
<feature type="transmembrane region" description="Helical" evidence="1">
    <location>
        <begin position="51"/>
        <end position="67"/>
    </location>
</feature>
<keyword evidence="3" id="KW-1185">Reference proteome</keyword>
<proteinExistence type="predicted"/>